<dbReference type="InterPro" id="IPR027383">
    <property type="entry name" value="Znf_put"/>
</dbReference>
<gene>
    <name evidence="5" type="ORF">RM445_19870</name>
</gene>
<keyword evidence="1" id="KW-0805">Transcription regulation</keyword>
<comment type="caution">
    <text evidence="5">The sequence shown here is derived from an EMBL/GenBank/DDBJ whole genome shotgun (WGS) entry which is preliminary data.</text>
</comment>
<reference evidence="6" key="1">
    <citation type="submission" date="2023-07" db="EMBL/GenBank/DDBJ databases">
        <title>30 novel species of actinomycetes from the DSMZ collection.</title>
        <authorList>
            <person name="Nouioui I."/>
        </authorList>
    </citation>
    <scope>NUCLEOTIDE SEQUENCE [LARGE SCALE GENOMIC DNA]</scope>
    <source>
        <strain evidence="6">DSM 45834</strain>
    </source>
</reference>
<dbReference type="InterPro" id="IPR041916">
    <property type="entry name" value="Anti_sigma_zinc_sf"/>
</dbReference>
<sequence>MTGSRRFSLSSPDWGQAHLTLDAIVAYVDDELSAGAHARAEAHLRCCGECRTEVVAQRQARAALRDAGGPCLPSNLLRSLRSIPVETELPPMPPGLGVTADGQFVLLRDAVPGPAAAPCDHRRPGSAPHHPDAPPAGLASGPSARRFSRRARYGAVSGIALSALTVGALATPSDTPEPAPQSRVLGGAVLDLPARLSPPSSSVPTGPTLAAPGASTSPDPAVPAVLDAQLRDRLNRIPAAFRPDQ</sequence>
<feature type="domain" description="Putative zinc-finger" evidence="4">
    <location>
        <begin position="21"/>
        <end position="51"/>
    </location>
</feature>
<dbReference type="Pfam" id="PF13490">
    <property type="entry name" value="zf-HC2"/>
    <property type="match status" value="1"/>
</dbReference>
<feature type="compositionally biased region" description="Low complexity" evidence="3">
    <location>
        <begin position="197"/>
        <end position="208"/>
    </location>
</feature>
<protein>
    <submittedName>
        <fullName evidence="5">Zf-HC2 domain-containing protein</fullName>
    </submittedName>
</protein>
<evidence type="ECO:0000256" key="1">
    <source>
        <dbReference type="ARBA" id="ARBA00023015"/>
    </source>
</evidence>
<organism evidence="5 6">
    <name type="scientific">Pseudonocardia charpentierae</name>
    <dbReference type="NCBI Taxonomy" id="3075545"/>
    <lineage>
        <taxon>Bacteria</taxon>
        <taxon>Bacillati</taxon>
        <taxon>Actinomycetota</taxon>
        <taxon>Actinomycetes</taxon>
        <taxon>Pseudonocardiales</taxon>
        <taxon>Pseudonocardiaceae</taxon>
        <taxon>Pseudonocardia</taxon>
    </lineage>
</organism>
<proteinExistence type="predicted"/>
<name>A0ABU2NCX0_9PSEU</name>
<evidence type="ECO:0000256" key="3">
    <source>
        <dbReference type="SAM" id="MobiDB-lite"/>
    </source>
</evidence>
<feature type="compositionally biased region" description="Low complexity" evidence="3">
    <location>
        <begin position="135"/>
        <end position="144"/>
    </location>
</feature>
<accession>A0ABU2NCX0</accession>
<dbReference type="EMBL" id="JAVREJ010000014">
    <property type="protein sequence ID" value="MDT0351786.1"/>
    <property type="molecule type" value="Genomic_DNA"/>
</dbReference>
<keyword evidence="2" id="KW-0804">Transcription</keyword>
<feature type="region of interest" description="Disordered" evidence="3">
    <location>
        <begin position="192"/>
        <end position="222"/>
    </location>
</feature>
<evidence type="ECO:0000256" key="2">
    <source>
        <dbReference type="ARBA" id="ARBA00023163"/>
    </source>
</evidence>
<keyword evidence="6" id="KW-1185">Reference proteome</keyword>
<dbReference type="Gene3D" id="1.10.10.1320">
    <property type="entry name" value="Anti-sigma factor, zinc-finger domain"/>
    <property type="match status" value="1"/>
</dbReference>
<evidence type="ECO:0000313" key="6">
    <source>
        <dbReference type="Proteomes" id="UP001183202"/>
    </source>
</evidence>
<evidence type="ECO:0000259" key="4">
    <source>
        <dbReference type="Pfam" id="PF13490"/>
    </source>
</evidence>
<dbReference type="RefSeq" id="WP_311558229.1">
    <property type="nucleotide sequence ID" value="NZ_JAVREJ010000014.1"/>
</dbReference>
<feature type="region of interest" description="Disordered" evidence="3">
    <location>
        <begin position="115"/>
        <end position="145"/>
    </location>
</feature>
<dbReference type="Proteomes" id="UP001183202">
    <property type="component" value="Unassembled WGS sequence"/>
</dbReference>
<evidence type="ECO:0000313" key="5">
    <source>
        <dbReference type="EMBL" id="MDT0351786.1"/>
    </source>
</evidence>